<dbReference type="AlphaFoldDB" id="A0A0K8R7E0"/>
<evidence type="ECO:0000256" key="1">
    <source>
        <dbReference type="SAM" id="MobiDB-lite"/>
    </source>
</evidence>
<feature type="region of interest" description="Disordered" evidence="1">
    <location>
        <begin position="202"/>
        <end position="290"/>
    </location>
</feature>
<evidence type="ECO:0000313" key="2">
    <source>
        <dbReference type="EMBL" id="JAA66778.1"/>
    </source>
</evidence>
<feature type="compositionally biased region" description="Pro residues" evidence="1">
    <location>
        <begin position="213"/>
        <end position="236"/>
    </location>
</feature>
<sequence length="290" mass="32828">MCTGVECLPKLHLSSRDQDDGRTTIRIQFYIDKSVKANEEDIRTFLETVIRQATSDLQSHVYFDVKDINLQYKINFHVDPPLESILQGYINSDYMYLDAIINALTAYLIPSDKNGNPDINCLVTNYTINNGDDIRKAYGFSRDKTLCERPVSMLLAYAPHAAYDAGRKFTDQIRDSLDPSEVQHYEKEKIKKYLRKCKGYFGPEQPEVKPPERPIPPVHPPAQPDTPVPIPPPENPEGPQKPDYPPPDSPEIPRPPETPHPPPPEEPHESSSTEPVTTTTTTETPEADYC</sequence>
<reference evidence="2" key="1">
    <citation type="submission" date="2012-12" db="EMBL/GenBank/DDBJ databases">
        <title>Identification and characterization of a phenylalanine ammonia-lyase gene family in Isatis indigotica Fort.</title>
        <authorList>
            <person name="Liu Q."/>
            <person name="Chen J."/>
            <person name="Zhou X."/>
            <person name="Di P."/>
            <person name="Xiao Y."/>
            <person name="Xuan H."/>
            <person name="Zhang L."/>
            <person name="Chen W."/>
        </authorList>
    </citation>
    <scope>NUCLEOTIDE SEQUENCE</scope>
    <source>
        <tissue evidence="2">Salivary gland</tissue>
    </source>
</reference>
<name>A0A0K8R7E0_IXORI</name>
<feature type="compositionally biased region" description="Low complexity" evidence="1">
    <location>
        <begin position="272"/>
        <end position="284"/>
    </location>
</feature>
<proteinExistence type="evidence at transcript level"/>
<feature type="compositionally biased region" description="Pro residues" evidence="1">
    <location>
        <begin position="242"/>
        <end position="262"/>
    </location>
</feature>
<protein>
    <submittedName>
        <fullName evidence="2">Putative secreted protein</fullName>
    </submittedName>
</protein>
<accession>A0A0K8R7E0</accession>
<dbReference type="EMBL" id="GADI01007030">
    <property type="protein sequence ID" value="JAA66778.1"/>
    <property type="molecule type" value="mRNA"/>
</dbReference>
<organism evidence="2">
    <name type="scientific">Ixodes ricinus</name>
    <name type="common">Common tick</name>
    <name type="synonym">Acarus ricinus</name>
    <dbReference type="NCBI Taxonomy" id="34613"/>
    <lineage>
        <taxon>Eukaryota</taxon>
        <taxon>Metazoa</taxon>
        <taxon>Ecdysozoa</taxon>
        <taxon>Arthropoda</taxon>
        <taxon>Chelicerata</taxon>
        <taxon>Arachnida</taxon>
        <taxon>Acari</taxon>
        <taxon>Parasitiformes</taxon>
        <taxon>Ixodida</taxon>
        <taxon>Ixodoidea</taxon>
        <taxon>Ixodidae</taxon>
        <taxon>Ixodinae</taxon>
        <taxon>Ixodes</taxon>
    </lineage>
</organism>